<evidence type="ECO:0000313" key="3">
    <source>
        <dbReference type="Proteomes" id="UP001607302"/>
    </source>
</evidence>
<dbReference type="AlphaFoldDB" id="A0ABD2A696"/>
<gene>
    <name evidence="2" type="ORF">V1478_013834</name>
</gene>
<accession>A0ABD2A696</accession>
<protein>
    <submittedName>
        <fullName evidence="2">Uncharacterized protein</fullName>
    </submittedName>
</protein>
<feature type="region of interest" description="Disordered" evidence="1">
    <location>
        <begin position="1"/>
        <end position="35"/>
    </location>
</feature>
<dbReference type="Proteomes" id="UP001607302">
    <property type="component" value="Unassembled WGS sequence"/>
</dbReference>
<organism evidence="2 3">
    <name type="scientific">Vespula squamosa</name>
    <name type="common">Southern yellow jacket</name>
    <name type="synonym">Wasp</name>
    <dbReference type="NCBI Taxonomy" id="30214"/>
    <lineage>
        <taxon>Eukaryota</taxon>
        <taxon>Metazoa</taxon>
        <taxon>Ecdysozoa</taxon>
        <taxon>Arthropoda</taxon>
        <taxon>Hexapoda</taxon>
        <taxon>Insecta</taxon>
        <taxon>Pterygota</taxon>
        <taxon>Neoptera</taxon>
        <taxon>Endopterygota</taxon>
        <taxon>Hymenoptera</taxon>
        <taxon>Apocrita</taxon>
        <taxon>Aculeata</taxon>
        <taxon>Vespoidea</taxon>
        <taxon>Vespidae</taxon>
        <taxon>Vespinae</taxon>
        <taxon>Vespula</taxon>
    </lineage>
</organism>
<evidence type="ECO:0000313" key="2">
    <source>
        <dbReference type="EMBL" id="KAL2716158.1"/>
    </source>
</evidence>
<feature type="compositionally biased region" description="Basic residues" evidence="1">
    <location>
        <begin position="65"/>
        <end position="77"/>
    </location>
</feature>
<evidence type="ECO:0000256" key="1">
    <source>
        <dbReference type="SAM" id="MobiDB-lite"/>
    </source>
</evidence>
<name>A0ABD2A696_VESSQ</name>
<feature type="region of interest" description="Disordered" evidence="1">
    <location>
        <begin position="64"/>
        <end position="92"/>
    </location>
</feature>
<feature type="compositionally biased region" description="Basic and acidic residues" evidence="1">
    <location>
        <begin position="78"/>
        <end position="92"/>
    </location>
</feature>
<proteinExistence type="predicted"/>
<keyword evidence="3" id="KW-1185">Reference proteome</keyword>
<comment type="caution">
    <text evidence="2">The sequence shown here is derived from an EMBL/GenBank/DDBJ whole genome shotgun (WGS) entry which is preliminary data.</text>
</comment>
<reference evidence="2 3" key="1">
    <citation type="journal article" date="2024" name="Ann. Entomol. Soc. Am.">
        <title>Genomic analyses of the southern and eastern yellowjacket wasps (Hymenoptera: Vespidae) reveal evolutionary signatures of social life.</title>
        <authorList>
            <person name="Catto M.A."/>
            <person name="Caine P.B."/>
            <person name="Orr S.E."/>
            <person name="Hunt B.G."/>
            <person name="Goodisman M.A.D."/>
        </authorList>
    </citation>
    <scope>NUCLEOTIDE SEQUENCE [LARGE SCALE GENOMIC DNA]</scope>
    <source>
        <strain evidence="2">233</strain>
        <tissue evidence="2">Head and thorax</tissue>
    </source>
</reference>
<dbReference type="EMBL" id="JAUDFV010000154">
    <property type="protein sequence ID" value="KAL2716158.1"/>
    <property type="molecule type" value="Genomic_DNA"/>
</dbReference>
<sequence>MAAHTGDSGRSQRRSQRPSLTDGWDGSFAGCDRDKRGKKMNAVLAHLIYLTIMGTKQRCCVEEKRRKRRWKKRRKRTERREEGGRVEASNHEKNRESLLKFINFAHL</sequence>